<dbReference type="Proteomes" id="UP000662572">
    <property type="component" value="Unassembled WGS sequence"/>
</dbReference>
<name>A0A918USQ1_9CAUL</name>
<keyword evidence="1" id="KW-0812">Transmembrane</keyword>
<feature type="transmembrane region" description="Helical" evidence="1">
    <location>
        <begin position="203"/>
        <end position="230"/>
    </location>
</feature>
<feature type="transmembrane region" description="Helical" evidence="1">
    <location>
        <begin position="237"/>
        <end position="258"/>
    </location>
</feature>
<dbReference type="EMBL" id="BMZB01000001">
    <property type="protein sequence ID" value="GGZ30547.1"/>
    <property type="molecule type" value="Genomic_DNA"/>
</dbReference>
<accession>A0A918USQ1</accession>
<reference evidence="2" key="1">
    <citation type="journal article" date="2014" name="Int. J. Syst. Evol. Microbiol.">
        <title>Complete genome sequence of Corynebacterium casei LMG S-19264T (=DSM 44701T), isolated from a smear-ripened cheese.</title>
        <authorList>
            <consortium name="US DOE Joint Genome Institute (JGI-PGF)"/>
            <person name="Walter F."/>
            <person name="Albersmeier A."/>
            <person name="Kalinowski J."/>
            <person name="Ruckert C."/>
        </authorList>
    </citation>
    <scope>NUCLEOTIDE SEQUENCE</scope>
    <source>
        <strain evidence="2">KCTC 32296</strain>
    </source>
</reference>
<feature type="transmembrane region" description="Helical" evidence="1">
    <location>
        <begin position="411"/>
        <end position="429"/>
    </location>
</feature>
<comment type="caution">
    <text evidence="2">The sequence shown here is derived from an EMBL/GenBank/DDBJ whole genome shotgun (WGS) entry which is preliminary data.</text>
</comment>
<sequence length="483" mass="52856">MFSTFSNIYSKYYDKYVEPHPVNALWDRLDRKVADDATTLSRADIILCAVMGIIGIVISLWAFAQTQRVPGINTYMSIFLQSDVGRVAENLVTPSGNHSRTAVHPISSILLTPIGYVLTAIGLSPIAAAKAMTVAICGANVALFAATVRLLGLPRFAVALFTALFMVSACFVFWGSVIELFPFAGFTIILSLFLLAYTRPLKAVWWVVLNVLTLGITTTNWTAGLIATAARHRLKSFFAIATIALGAVGVLAVVQHPLFEKSAYFFNPIPLMRETNFTQPSMQAKGDYKAGWNPLTNLRSLYVTTVVAMPSEVEQQNTIELVTTNQTSGFPKGEISPVIATAAWVVLFGLGVWGAISHRPLRTVAIGVGVMLAFQTLLHSVYGEVTFLYSWHFMPMILLVAAFSWFSRYRWVAVAMAVIVIVFGGINNVHRLQATVTTAGCLSQLNSVKTYQSWDLIKTEPSSDVAKSYPPLDPADIKQCQPL</sequence>
<keyword evidence="1" id="KW-0472">Membrane</keyword>
<feature type="transmembrane region" description="Helical" evidence="1">
    <location>
        <begin position="45"/>
        <end position="64"/>
    </location>
</feature>
<evidence type="ECO:0000313" key="2">
    <source>
        <dbReference type="EMBL" id="GGZ30547.1"/>
    </source>
</evidence>
<dbReference type="RefSeq" id="WP_189485838.1">
    <property type="nucleotide sequence ID" value="NZ_BMZB01000001.1"/>
</dbReference>
<keyword evidence="3" id="KW-1185">Reference proteome</keyword>
<reference evidence="2" key="2">
    <citation type="submission" date="2020-09" db="EMBL/GenBank/DDBJ databases">
        <authorList>
            <person name="Sun Q."/>
            <person name="Kim S."/>
        </authorList>
    </citation>
    <scope>NUCLEOTIDE SEQUENCE</scope>
    <source>
        <strain evidence="2">KCTC 32296</strain>
    </source>
</reference>
<feature type="transmembrane region" description="Helical" evidence="1">
    <location>
        <begin position="102"/>
        <end position="124"/>
    </location>
</feature>
<organism evidence="2 3">
    <name type="scientific">Asticcacaulis endophyticus</name>
    <dbReference type="NCBI Taxonomy" id="1395890"/>
    <lineage>
        <taxon>Bacteria</taxon>
        <taxon>Pseudomonadati</taxon>
        <taxon>Pseudomonadota</taxon>
        <taxon>Alphaproteobacteria</taxon>
        <taxon>Caulobacterales</taxon>
        <taxon>Caulobacteraceae</taxon>
        <taxon>Asticcacaulis</taxon>
    </lineage>
</organism>
<feature type="transmembrane region" description="Helical" evidence="1">
    <location>
        <begin position="363"/>
        <end position="382"/>
    </location>
</feature>
<protein>
    <submittedName>
        <fullName evidence="2">Uncharacterized protein</fullName>
    </submittedName>
</protein>
<feature type="transmembrane region" description="Helical" evidence="1">
    <location>
        <begin position="388"/>
        <end position="406"/>
    </location>
</feature>
<keyword evidence="1" id="KW-1133">Transmembrane helix</keyword>
<evidence type="ECO:0000256" key="1">
    <source>
        <dbReference type="SAM" id="Phobius"/>
    </source>
</evidence>
<evidence type="ECO:0000313" key="3">
    <source>
        <dbReference type="Proteomes" id="UP000662572"/>
    </source>
</evidence>
<dbReference type="AlphaFoldDB" id="A0A918USQ1"/>
<proteinExistence type="predicted"/>
<feature type="transmembrane region" description="Helical" evidence="1">
    <location>
        <begin position="335"/>
        <end position="356"/>
    </location>
</feature>
<feature type="transmembrane region" description="Helical" evidence="1">
    <location>
        <begin position="131"/>
        <end position="150"/>
    </location>
</feature>
<feature type="transmembrane region" description="Helical" evidence="1">
    <location>
        <begin position="156"/>
        <end position="173"/>
    </location>
</feature>
<gene>
    <name evidence="2" type="ORF">GCM10011273_16120</name>
</gene>
<feature type="transmembrane region" description="Helical" evidence="1">
    <location>
        <begin position="180"/>
        <end position="197"/>
    </location>
</feature>